<gene>
    <name evidence="3" type="ORF">LKD40_11595</name>
</gene>
<evidence type="ECO:0000313" key="4">
    <source>
        <dbReference type="Proteomes" id="UP001198612"/>
    </source>
</evidence>
<evidence type="ECO:0000256" key="1">
    <source>
        <dbReference type="SAM" id="SignalP"/>
    </source>
</evidence>
<dbReference type="InterPro" id="IPR054604">
    <property type="entry name" value="SbsC_Big-like"/>
</dbReference>
<organism evidence="3 4">
    <name type="scientific">Blautia fusiformis</name>
    <dbReference type="NCBI Taxonomy" id="2881264"/>
    <lineage>
        <taxon>Bacteria</taxon>
        <taxon>Bacillati</taxon>
        <taxon>Bacillota</taxon>
        <taxon>Clostridia</taxon>
        <taxon>Lachnospirales</taxon>
        <taxon>Lachnospiraceae</taxon>
        <taxon>Blautia</taxon>
    </lineage>
</organism>
<proteinExistence type="predicted"/>
<protein>
    <submittedName>
        <fullName evidence="3">Ig-like domain-containing protein</fullName>
    </submittedName>
</protein>
<feature type="domain" description="Surface layer protein bacterial Ig-like" evidence="2">
    <location>
        <begin position="346"/>
        <end position="391"/>
    </location>
</feature>
<dbReference type="Proteomes" id="UP001198612">
    <property type="component" value="Unassembled WGS sequence"/>
</dbReference>
<accession>A0AAW4WBL4</accession>
<sequence length="391" mass="44098">MKKKIGIHFIPCIVLMAVLLLCMVLTAGKVSASDFSDGTAEEGKYIEEDQVKPQPPVITDFKINNDSVLGYGDRLNISFKIANRTYDNSNPDKKTYVGKIAYKHNNSYVTAYLFYNPKTDIIESEPNNTSNNTFVSARPEGVYHFEYFYDALLNSFEYTDTTKNKSILKISNTTITFCEDCKNGKHRIDTIKYKEPTYKDYGYSNCQKCRICGTVISGKVLNPVKPYCKASTTNVTMYAYANQTKTIKVTHTNGDNIYRKRGNLNLGLYTIKKGKSFDTITIKPYNKIGQYTIELTLNSGLKTKIYLIVKSAKTQKIYGVKKNITIKVSKKYALKPKISPSYSKDKITYSSNNKKVVAVNSKGLITARKKGTAYITIKSGSKYIKCKITVK</sequence>
<reference evidence="3 4" key="1">
    <citation type="submission" date="2021-10" db="EMBL/GenBank/DDBJ databases">
        <title>Anaerobic single-cell dispensing facilitates the cultivation of human gut bacteria.</title>
        <authorList>
            <person name="Afrizal A."/>
        </authorList>
    </citation>
    <scope>NUCLEOTIDE SEQUENCE [LARGE SCALE GENOMIC DNA]</scope>
    <source>
        <strain evidence="3 4">CLA-AA-H217</strain>
    </source>
</reference>
<name>A0AAW4WBL4_9FIRM</name>
<comment type="caution">
    <text evidence="3">The sequence shown here is derived from an EMBL/GenBank/DDBJ whole genome shotgun (WGS) entry which is preliminary data.</text>
</comment>
<evidence type="ECO:0000313" key="3">
    <source>
        <dbReference type="EMBL" id="MCC2228440.1"/>
    </source>
</evidence>
<dbReference type="RefSeq" id="WP_227588868.1">
    <property type="nucleotide sequence ID" value="NZ_JAJEQQ010000018.1"/>
</dbReference>
<feature type="chain" id="PRO_5043655315" evidence="1">
    <location>
        <begin position="33"/>
        <end position="391"/>
    </location>
</feature>
<evidence type="ECO:0000259" key="2">
    <source>
        <dbReference type="Pfam" id="PF22359"/>
    </source>
</evidence>
<dbReference type="SUPFAM" id="SSF49373">
    <property type="entry name" value="Invasin/intimin cell-adhesion fragments"/>
    <property type="match status" value="1"/>
</dbReference>
<keyword evidence="4" id="KW-1185">Reference proteome</keyword>
<feature type="signal peptide" evidence="1">
    <location>
        <begin position="1"/>
        <end position="32"/>
    </location>
</feature>
<dbReference type="AlphaFoldDB" id="A0AAW4WBL4"/>
<dbReference type="EMBL" id="JAJEQQ010000018">
    <property type="protein sequence ID" value="MCC2228440.1"/>
    <property type="molecule type" value="Genomic_DNA"/>
</dbReference>
<dbReference type="InterPro" id="IPR008964">
    <property type="entry name" value="Invasin/intimin_cell_adhesion"/>
</dbReference>
<dbReference type="Gene3D" id="2.60.40.1080">
    <property type="match status" value="1"/>
</dbReference>
<keyword evidence="1" id="KW-0732">Signal</keyword>
<dbReference type="Pfam" id="PF22359">
    <property type="entry name" value="Big-like"/>
    <property type="match status" value="1"/>
</dbReference>